<dbReference type="AlphaFoldDB" id="A0A3E3E290"/>
<evidence type="ECO:0000256" key="1">
    <source>
        <dbReference type="SAM" id="Phobius"/>
    </source>
</evidence>
<protein>
    <recommendedName>
        <fullName evidence="4">BIG2 domain-containing protein</fullName>
    </recommendedName>
</protein>
<organism evidence="2 3">
    <name type="scientific">Anaerofustis stercorihominis</name>
    <dbReference type="NCBI Taxonomy" id="214853"/>
    <lineage>
        <taxon>Bacteria</taxon>
        <taxon>Bacillati</taxon>
        <taxon>Bacillota</taxon>
        <taxon>Clostridia</taxon>
        <taxon>Eubacteriales</taxon>
        <taxon>Eubacteriaceae</taxon>
        <taxon>Anaerofustis</taxon>
    </lineage>
</organism>
<evidence type="ECO:0000313" key="3">
    <source>
        <dbReference type="Proteomes" id="UP000261212"/>
    </source>
</evidence>
<comment type="caution">
    <text evidence="2">The sequence shown here is derived from an EMBL/GenBank/DDBJ whole genome shotgun (WGS) entry which is preliminary data.</text>
</comment>
<dbReference type="Proteomes" id="UP000261212">
    <property type="component" value="Unassembled WGS sequence"/>
</dbReference>
<keyword evidence="1" id="KW-1133">Transmembrane helix</keyword>
<feature type="transmembrane region" description="Helical" evidence="1">
    <location>
        <begin position="12"/>
        <end position="41"/>
    </location>
</feature>
<name>A0A3E3E290_9FIRM</name>
<reference evidence="2 3" key="1">
    <citation type="submission" date="2018-08" db="EMBL/GenBank/DDBJ databases">
        <title>A genome reference for cultivated species of the human gut microbiota.</title>
        <authorList>
            <person name="Zou Y."/>
            <person name="Xue W."/>
            <person name="Luo G."/>
        </authorList>
    </citation>
    <scope>NUCLEOTIDE SEQUENCE [LARGE SCALE GENOMIC DNA]</scope>
    <source>
        <strain evidence="2 3">AM25-6</strain>
    </source>
</reference>
<proteinExistence type="predicted"/>
<evidence type="ECO:0008006" key="4">
    <source>
        <dbReference type="Google" id="ProtNLM"/>
    </source>
</evidence>
<accession>A0A3E3E290</accession>
<dbReference type="RefSeq" id="WP_117531485.1">
    <property type="nucleotide sequence ID" value="NZ_QUSM01000002.1"/>
</dbReference>
<feature type="transmembrane region" description="Helical" evidence="1">
    <location>
        <begin position="53"/>
        <end position="72"/>
    </location>
</feature>
<dbReference type="EMBL" id="QUSM01000002">
    <property type="protein sequence ID" value="RGD75289.1"/>
    <property type="molecule type" value="Genomic_DNA"/>
</dbReference>
<keyword evidence="1" id="KW-0472">Membrane</keyword>
<keyword evidence="1" id="KW-0812">Transmembrane</keyword>
<sequence length="228" mass="26358">MEEIKQKGFGYLIGSLLLIILSVILFRYLWIPILIILFIYNKKFDSDKNDKKKILLIGFIIFFISFLSFIFVPSNPIRPEKINIYIKNHYMDINSIQAIDIKVIPNRANIDDLKYISTGEDAVKINREEGKIIAKSFKEGKSELYVIDGKSNVKSNVITIKVIDKKAQAIKKKKQKSIKSLKKITYVYVSRTGSKYHSNKYCSHMRKPDKVNMKKAKAAGYTPCKKCY</sequence>
<evidence type="ECO:0000313" key="2">
    <source>
        <dbReference type="EMBL" id="RGD75289.1"/>
    </source>
</evidence>
<gene>
    <name evidence="2" type="ORF">DW687_02895</name>
</gene>